<evidence type="ECO:0000313" key="2">
    <source>
        <dbReference type="EMBL" id="CAB3990413.1"/>
    </source>
</evidence>
<evidence type="ECO:0000313" key="3">
    <source>
        <dbReference type="Proteomes" id="UP001152795"/>
    </source>
</evidence>
<keyword evidence="3" id="KW-1185">Reference proteome</keyword>
<proteinExistence type="predicted"/>
<gene>
    <name evidence="2" type="ORF">PACLA_8A040369</name>
</gene>
<protein>
    <submittedName>
        <fullName evidence="2">Uncharacterized protein</fullName>
    </submittedName>
</protein>
<name>A0A7D9DP53_PARCT</name>
<reference evidence="2" key="1">
    <citation type="submission" date="2020-04" db="EMBL/GenBank/DDBJ databases">
        <authorList>
            <person name="Alioto T."/>
            <person name="Alioto T."/>
            <person name="Gomez Garrido J."/>
        </authorList>
    </citation>
    <scope>NUCLEOTIDE SEQUENCE</scope>
    <source>
        <strain evidence="2">A484AB</strain>
    </source>
</reference>
<dbReference type="Pfam" id="PF03564">
    <property type="entry name" value="DUF1759"/>
    <property type="match status" value="1"/>
</dbReference>
<feature type="region of interest" description="Disordered" evidence="1">
    <location>
        <begin position="118"/>
        <end position="150"/>
    </location>
</feature>
<accession>A0A7D9DP53</accession>
<sequence>MSEAKERLEKAKNVRRAAKGKLTRVIRTAKVLIEAERPVQEIEDILKEIKDSYAALIVKHEEYAMFLNDEEFDEAENWLNECSSEYTQLSIVINDYIKIKTSQTKVNEEVSAASIEINNQPSTQPPSDNVLSSESQSTETGNTGEVDVPPVTMPSKSFYVKHEKPKLPTFYGDVRKYFIFKSDFQHAIEHHCSERDAITVLRSCLGPEPAKLIEGITTDLKTAWKYLDHNYGDPRIISDTITADLEKFKPLQSGDDHRFCDLVNLVRKSSNILKEVKRPQDMDNTHIISLIERKMTPDDLKVWSRHIYVQEKEPSLANLLAWMEEEMTREPLEDWGEINENKDGGQHEVKLKNQEQMEKREYGDRKKEIEHGSFTPLIFSTSGGLGKESTVAYKIIAELLAVKRKSEYVFGVSDIRLKERLLRESSEFTLEKAASLCRAAEESAKRLKELRKQNVDPSEPEVHVVKKPTRGELLFDCNRCETKHAVRSCPAFGKPCHQCKRKNHFARMCQMSRNSSVDEVSENTGEANTRNDPTLELNSLFIGTITSPTTSSAWFSKDLSLQKTDVVLTSYGNFKVKPEGKVFLRCVINGQSEMLPFFVVTVQSTPILGLQACEKLNLVKKVNEVAPSPSTKEHIIHDYPEVFEGPGFMDGEYHIVVDKTV</sequence>
<feature type="compositionally biased region" description="Basic and acidic residues" evidence="1">
    <location>
        <begin position="339"/>
        <end position="355"/>
    </location>
</feature>
<dbReference type="Proteomes" id="UP001152795">
    <property type="component" value="Unassembled WGS sequence"/>
</dbReference>
<feature type="compositionally biased region" description="Polar residues" evidence="1">
    <location>
        <begin position="118"/>
        <end position="143"/>
    </location>
</feature>
<feature type="region of interest" description="Disordered" evidence="1">
    <location>
        <begin position="336"/>
        <end position="355"/>
    </location>
</feature>
<dbReference type="PANTHER" id="PTHR47331:SF1">
    <property type="entry name" value="GAG-LIKE PROTEIN"/>
    <property type="match status" value="1"/>
</dbReference>
<dbReference type="PANTHER" id="PTHR47331">
    <property type="entry name" value="PHD-TYPE DOMAIN-CONTAINING PROTEIN"/>
    <property type="match status" value="1"/>
</dbReference>
<evidence type="ECO:0000256" key="1">
    <source>
        <dbReference type="SAM" id="MobiDB-lite"/>
    </source>
</evidence>
<dbReference type="AlphaFoldDB" id="A0A7D9DP53"/>
<dbReference type="OrthoDB" id="5988618at2759"/>
<comment type="caution">
    <text evidence="2">The sequence shown here is derived from an EMBL/GenBank/DDBJ whole genome shotgun (WGS) entry which is preliminary data.</text>
</comment>
<dbReference type="EMBL" id="CACRXK020001654">
    <property type="protein sequence ID" value="CAB3990413.1"/>
    <property type="molecule type" value="Genomic_DNA"/>
</dbReference>
<dbReference type="InterPro" id="IPR005312">
    <property type="entry name" value="DUF1759"/>
</dbReference>
<organism evidence="2 3">
    <name type="scientific">Paramuricea clavata</name>
    <name type="common">Red gorgonian</name>
    <name type="synonym">Violescent sea-whip</name>
    <dbReference type="NCBI Taxonomy" id="317549"/>
    <lineage>
        <taxon>Eukaryota</taxon>
        <taxon>Metazoa</taxon>
        <taxon>Cnidaria</taxon>
        <taxon>Anthozoa</taxon>
        <taxon>Octocorallia</taxon>
        <taxon>Malacalcyonacea</taxon>
        <taxon>Plexauridae</taxon>
        <taxon>Paramuricea</taxon>
    </lineage>
</organism>